<dbReference type="InterPro" id="IPR002429">
    <property type="entry name" value="CcO_II-like_C"/>
</dbReference>
<comment type="caution">
    <text evidence="18">The sequence shown here is derived from an EMBL/GenBank/DDBJ whole genome shotgun (WGS) entry which is preliminary data.</text>
</comment>
<keyword evidence="7" id="KW-1278">Translocase</keyword>
<dbReference type="GO" id="GO:0005507">
    <property type="term" value="F:copper ion binding"/>
    <property type="evidence" value="ECO:0007669"/>
    <property type="project" value="InterPro"/>
</dbReference>
<dbReference type="AlphaFoldDB" id="A0A538SFF6"/>
<comment type="subcellular location">
    <subcellularLocation>
        <location evidence="13">Cell membrane</location>
        <topology evidence="13">Multi-pass membrane protein</topology>
    </subcellularLocation>
    <subcellularLocation>
        <location evidence="1">Membrane</location>
        <topology evidence="1">Multi-pass membrane protein</topology>
    </subcellularLocation>
</comment>
<protein>
    <recommendedName>
        <fullName evidence="14">Cytochrome c oxidase subunit 2</fullName>
        <ecNumber evidence="14">7.1.1.9</ecNumber>
    </recommendedName>
</protein>
<keyword evidence="18" id="KW-0560">Oxidoreductase</keyword>
<dbReference type="InterPro" id="IPR036257">
    <property type="entry name" value="Cyt_c_oxidase_su2_TM_sf"/>
</dbReference>
<dbReference type="SUPFAM" id="SSF49503">
    <property type="entry name" value="Cupredoxins"/>
    <property type="match status" value="1"/>
</dbReference>
<dbReference type="PANTHER" id="PTHR22888:SF9">
    <property type="entry name" value="CYTOCHROME C OXIDASE SUBUNIT 2"/>
    <property type="match status" value="1"/>
</dbReference>
<proteinExistence type="inferred from homology"/>
<dbReference type="InterPro" id="IPR001505">
    <property type="entry name" value="Copper_CuA"/>
</dbReference>
<dbReference type="PROSITE" id="PS50999">
    <property type="entry name" value="COX2_TM"/>
    <property type="match status" value="1"/>
</dbReference>
<dbReference type="PROSITE" id="PS50857">
    <property type="entry name" value="COX2_CUA"/>
    <property type="match status" value="1"/>
</dbReference>
<evidence type="ECO:0000256" key="7">
    <source>
        <dbReference type="ARBA" id="ARBA00022967"/>
    </source>
</evidence>
<dbReference type="Gene3D" id="2.60.40.420">
    <property type="entry name" value="Cupredoxins - blue copper proteins"/>
    <property type="match status" value="1"/>
</dbReference>
<evidence type="ECO:0000256" key="15">
    <source>
        <dbReference type="SAM" id="Phobius"/>
    </source>
</evidence>
<feature type="domain" description="Cytochrome oxidase subunit II copper A binding" evidence="16">
    <location>
        <begin position="156"/>
        <end position="269"/>
    </location>
</feature>
<keyword evidence="6 14" id="KW-0479">Metal-binding</keyword>
<dbReference type="PANTHER" id="PTHR22888">
    <property type="entry name" value="CYTOCHROME C OXIDASE, SUBUNIT II"/>
    <property type="match status" value="1"/>
</dbReference>
<evidence type="ECO:0000256" key="11">
    <source>
        <dbReference type="ARBA" id="ARBA00023136"/>
    </source>
</evidence>
<dbReference type="GO" id="GO:0042773">
    <property type="term" value="P:ATP synthesis coupled electron transport"/>
    <property type="evidence" value="ECO:0007669"/>
    <property type="project" value="TreeGrafter"/>
</dbReference>
<dbReference type="GO" id="GO:0005886">
    <property type="term" value="C:plasma membrane"/>
    <property type="evidence" value="ECO:0007669"/>
    <property type="project" value="UniProtKB-SubCell"/>
</dbReference>
<evidence type="ECO:0000256" key="6">
    <source>
        <dbReference type="ARBA" id="ARBA00022723"/>
    </source>
</evidence>
<keyword evidence="3 13" id="KW-0813">Transport</keyword>
<dbReference type="InterPro" id="IPR014222">
    <property type="entry name" value="Cyt_c_oxidase_su2"/>
</dbReference>
<evidence type="ECO:0000256" key="2">
    <source>
        <dbReference type="ARBA" id="ARBA00007866"/>
    </source>
</evidence>
<keyword evidence="9 15" id="KW-1133">Transmembrane helix</keyword>
<keyword evidence="4 13" id="KW-0679">Respiratory chain</keyword>
<evidence type="ECO:0000256" key="4">
    <source>
        <dbReference type="ARBA" id="ARBA00022660"/>
    </source>
</evidence>
<dbReference type="NCBIfam" id="TIGR02866">
    <property type="entry name" value="CoxB"/>
    <property type="match status" value="1"/>
</dbReference>
<dbReference type="PRINTS" id="PR01166">
    <property type="entry name" value="CYCOXIDASEII"/>
</dbReference>
<sequence length="274" mass="30858">MISRRACARSRGTRLLARPPRKHLPYRPRGRVARTGADMTLGNRWRLLTLGLVLAAAALWTAPAGAWLFDAVTPVAHEVRNLFWKAVGITAFFFILAEGILLVAVLKFRAKPGRAPAKWHENLRLELVWTAIPALAMVILSGPAFSTMKYMETIPKSDVQIEVVGHQWFWEYRYPKYGVVFANEPLVLPVGKTIAANVTSIDVIHSWFVPPFGIKMDANPGRINHVWFQVEKVGKYEGQCAELCGVLHGQMFITVNVVTSEEFDRWIEQKKKGV</sequence>
<comment type="cofactor">
    <cofactor evidence="14">
        <name>Cu cation</name>
        <dbReference type="ChEBI" id="CHEBI:23378"/>
    </cofactor>
    <text evidence="14">Binds a copper A center.</text>
</comment>
<keyword evidence="5 13" id="KW-0812">Transmembrane</keyword>
<evidence type="ECO:0000256" key="13">
    <source>
        <dbReference type="RuleBase" id="RU000456"/>
    </source>
</evidence>
<evidence type="ECO:0000313" key="19">
    <source>
        <dbReference type="Proteomes" id="UP000316292"/>
    </source>
</evidence>
<dbReference type="Proteomes" id="UP000316292">
    <property type="component" value="Unassembled WGS sequence"/>
</dbReference>
<dbReference type="GO" id="GO:0004129">
    <property type="term" value="F:cytochrome-c oxidase activity"/>
    <property type="evidence" value="ECO:0007669"/>
    <property type="project" value="UniProtKB-EC"/>
</dbReference>
<dbReference type="EMBL" id="VBOR01000043">
    <property type="protein sequence ID" value="TMQ50087.1"/>
    <property type="molecule type" value="Genomic_DNA"/>
</dbReference>
<evidence type="ECO:0000256" key="5">
    <source>
        <dbReference type="ARBA" id="ARBA00022692"/>
    </source>
</evidence>
<keyword evidence="8 13" id="KW-0249">Electron transport</keyword>
<evidence type="ECO:0000256" key="9">
    <source>
        <dbReference type="ARBA" id="ARBA00022989"/>
    </source>
</evidence>
<comment type="function">
    <text evidence="12 14">Subunits I and II form the functional core of the enzyme complex. Electrons originating in cytochrome c are transferred via heme a and Cu(A) to the binuclear center formed by heme a3 and Cu(B).</text>
</comment>
<dbReference type="EC" id="7.1.1.9" evidence="14"/>
<evidence type="ECO:0000256" key="12">
    <source>
        <dbReference type="ARBA" id="ARBA00024688"/>
    </source>
</evidence>
<feature type="transmembrane region" description="Helical" evidence="15">
    <location>
        <begin position="82"/>
        <end position="106"/>
    </location>
</feature>
<evidence type="ECO:0000256" key="14">
    <source>
        <dbReference type="RuleBase" id="RU004024"/>
    </source>
</evidence>
<dbReference type="InterPro" id="IPR045187">
    <property type="entry name" value="CcO_II"/>
</dbReference>
<evidence type="ECO:0000256" key="8">
    <source>
        <dbReference type="ARBA" id="ARBA00022982"/>
    </source>
</evidence>
<dbReference type="InterPro" id="IPR008972">
    <property type="entry name" value="Cupredoxin"/>
</dbReference>
<reference evidence="18 19" key="1">
    <citation type="journal article" date="2019" name="Nat. Microbiol.">
        <title>Mediterranean grassland soil C-N compound turnover is dependent on rainfall and depth, and is mediated by genomically divergent microorganisms.</title>
        <authorList>
            <person name="Diamond S."/>
            <person name="Andeer P.F."/>
            <person name="Li Z."/>
            <person name="Crits-Christoph A."/>
            <person name="Burstein D."/>
            <person name="Anantharaman K."/>
            <person name="Lane K.R."/>
            <person name="Thomas B.C."/>
            <person name="Pan C."/>
            <person name="Northen T.R."/>
            <person name="Banfield J.F."/>
        </authorList>
    </citation>
    <scope>NUCLEOTIDE SEQUENCE [LARGE SCALE GENOMIC DNA]</scope>
    <source>
        <strain evidence="18">WS_1</strain>
    </source>
</reference>
<dbReference type="Pfam" id="PF00116">
    <property type="entry name" value="COX2"/>
    <property type="match status" value="1"/>
</dbReference>
<feature type="transmembrane region" description="Helical" evidence="15">
    <location>
        <begin position="127"/>
        <end position="145"/>
    </location>
</feature>
<name>A0A538SFF6_UNCEI</name>
<evidence type="ECO:0000256" key="3">
    <source>
        <dbReference type="ARBA" id="ARBA00022448"/>
    </source>
</evidence>
<comment type="similarity">
    <text evidence="2 13">Belongs to the cytochrome c oxidase subunit 2 family.</text>
</comment>
<evidence type="ECO:0000256" key="10">
    <source>
        <dbReference type="ARBA" id="ARBA00023008"/>
    </source>
</evidence>
<comment type="catalytic activity">
    <reaction evidence="14">
        <text>4 Fe(II)-[cytochrome c] + O2 + 8 H(+)(in) = 4 Fe(III)-[cytochrome c] + 2 H2O + 4 H(+)(out)</text>
        <dbReference type="Rhea" id="RHEA:11436"/>
        <dbReference type="Rhea" id="RHEA-COMP:10350"/>
        <dbReference type="Rhea" id="RHEA-COMP:14399"/>
        <dbReference type="ChEBI" id="CHEBI:15377"/>
        <dbReference type="ChEBI" id="CHEBI:15378"/>
        <dbReference type="ChEBI" id="CHEBI:15379"/>
        <dbReference type="ChEBI" id="CHEBI:29033"/>
        <dbReference type="ChEBI" id="CHEBI:29034"/>
        <dbReference type="EC" id="7.1.1.9"/>
    </reaction>
</comment>
<dbReference type="Pfam" id="PF02790">
    <property type="entry name" value="COX2_TM"/>
    <property type="match status" value="1"/>
</dbReference>
<feature type="domain" description="Cytochrome oxidase subunit II transmembrane region profile" evidence="17">
    <location>
        <begin position="60"/>
        <end position="155"/>
    </location>
</feature>
<evidence type="ECO:0000259" key="17">
    <source>
        <dbReference type="PROSITE" id="PS50999"/>
    </source>
</evidence>
<accession>A0A538SFF6</accession>
<dbReference type="GO" id="GO:0016491">
    <property type="term" value="F:oxidoreductase activity"/>
    <property type="evidence" value="ECO:0007669"/>
    <property type="project" value="UniProtKB-KW"/>
</dbReference>
<keyword evidence="10 14" id="KW-0186">Copper</keyword>
<dbReference type="Gene3D" id="1.10.287.90">
    <property type="match status" value="1"/>
</dbReference>
<organism evidence="18 19">
    <name type="scientific">Eiseniibacteriota bacterium</name>
    <dbReference type="NCBI Taxonomy" id="2212470"/>
    <lineage>
        <taxon>Bacteria</taxon>
        <taxon>Candidatus Eiseniibacteriota</taxon>
    </lineage>
</organism>
<evidence type="ECO:0000259" key="16">
    <source>
        <dbReference type="PROSITE" id="PS50857"/>
    </source>
</evidence>
<evidence type="ECO:0000256" key="1">
    <source>
        <dbReference type="ARBA" id="ARBA00004141"/>
    </source>
</evidence>
<evidence type="ECO:0000313" key="18">
    <source>
        <dbReference type="EMBL" id="TMQ50087.1"/>
    </source>
</evidence>
<dbReference type="SUPFAM" id="SSF81464">
    <property type="entry name" value="Cytochrome c oxidase subunit II-like, transmembrane region"/>
    <property type="match status" value="1"/>
</dbReference>
<dbReference type="InterPro" id="IPR011759">
    <property type="entry name" value="Cyt_c_oxidase_su2_TM_dom"/>
</dbReference>
<keyword evidence="11 15" id="KW-0472">Membrane</keyword>
<gene>
    <name evidence="18" type="primary">coxB</name>
    <name evidence="18" type="ORF">E6K71_03305</name>
</gene>
<dbReference type="PROSITE" id="PS00078">
    <property type="entry name" value="COX2"/>
    <property type="match status" value="1"/>
</dbReference>